<keyword evidence="2" id="KW-1185">Reference proteome</keyword>
<name>A0A5B0VEP7_9GAMM</name>
<dbReference type="Gene3D" id="3.90.1710.10">
    <property type="entry name" value="Enterococcus faecalis V583 domain"/>
    <property type="match status" value="1"/>
</dbReference>
<dbReference type="Proteomes" id="UP000323161">
    <property type="component" value="Unassembled WGS sequence"/>
</dbReference>
<dbReference type="EMBL" id="VTUU01000006">
    <property type="protein sequence ID" value="KAA1172878.1"/>
    <property type="molecule type" value="Genomic_DNA"/>
</dbReference>
<sequence length="383" mass="40956">MNRDSASSVDQTRAMTANALVWDVVAPARDAVGLEERMLLHAGPPFIDATVPSNPVLSSAVICALYEGWAEDEVEAERMIRAGEIRLEPSLGYRVSVPLAGVVSPSTALVGVTDPATGKRFWSLLHSGPGAEVRFGSRNPDLFERMEYRDCRLAAAFQAILSERPISLLPIAAQALDAGDDLHCETTVATRLLATRIASPEQEIALYLDATPLFFLTLWMACALHLADRLRFVASDPDVVLAIAGNGERVGVRCVAEPDTWVCGPGMPPAGELADPEVNVAKALGDSGVIDALGFGGQIWQHSHIGQVLPGWIAARLAQVEEYSTASFGLGRRIHTGFRLQPMMAEAAVMNVSLAMVDGRGETGLLGRGLLSLQMGQLQRPLS</sequence>
<proteinExistence type="predicted"/>
<reference evidence="1 2" key="1">
    <citation type="submission" date="2019-08" db="EMBL/GenBank/DDBJ databases">
        <title>Marinobacter ZYF650 sp. nov., a marine bacterium isolated from seawater of the Mariana trench.</title>
        <authorList>
            <person name="Ahmad W."/>
        </authorList>
    </citation>
    <scope>NUCLEOTIDE SEQUENCE [LARGE SCALE GENOMIC DNA]</scope>
    <source>
        <strain evidence="1 2">ZYF650</strain>
    </source>
</reference>
<gene>
    <name evidence="1" type="ORF">FWJ25_13800</name>
</gene>
<dbReference type="Pfam" id="PF06545">
    <property type="entry name" value="AllG"/>
    <property type="match status" value="1"/>
</dbReference>
<protein>
    <submittedName>
        <fullName evidence="1">DUF1116 domain-containing protein</fullName>
    </submittedName>
</protein>
<dbReference type="AlphaFoldDB" id="A0A5B0VEP7"/>
<dbReference type="InterPro" id="IPR009499">
    <property type="entry name" value="AllG-like"/>
</dbReference>
<accession>A0A5B0VEP7</accession>
<dbReference type="Gene3D" id="3.90.1700.10">
    <property type="entry name" value="v583 domain like"/>
    <property type="match status" value="1"/>
</dbReference>
<comment type="caution">
    <text evidence="1">The sequence shown here is derived from an EMBL/GenBank/DDBJ whole genome shotgun (WGS) entry which is preliminary data.</text>
</comment>
<evidence type="ECO:0000313" key="2">
    <source>
        <dbReference type="Proteomes" id="UP000323161"/>
    </source>
</evidence>
<evidence type="ECO:0000313" key="1">
    <source>
        <dbReference type="EMBL" id="KAA1172878.1"/>
    </source>
</evidence>
<dbReference type="Gene3D" id="1.10.10.660">
    <property type="entry name" value="conserved protein of unknown function from Enterococcus faecalis V583"/>
    <property type="match status" value="1"/>
</dbReference>
<dbReference type="RefSeq" id="WP_149600838.1">
    <property type="nucleotide sequence ID" value="NZ_VTUU01000006.1"/>
</dbReference>
<dbReference type="InterPro" id="IPR024033">
    <property type="entry name" value="OXTCase_su_AllG_h-dom"/>
</dbReference>
<organism evidence="1 2">
    <name type="scientific">Marinobacter salinexigens</name>
    <dbReference type="NCBI Taxonomy" id="2919747"/>
    <lineage>
        <taxon>Bacteria</taxon>
        <taxon>Pseudomonadati</taxon>
        <taxon>Pseudomonadota</taxon>
        <taxon>Gammaproteobacteria</taxon>
        <taxon>Pseudomonadales</taxon>
        <taxon>Marinobacteraceae</taxon>
        <taxon>Marinobacter</taxon>
    </lineage>
</organism>